<organism evidence="3 4">
    <name type="scientific">Tanacetum coccineum</name>
    <dbReference type="NCBI Taxonomy" id="301880"/>
    <lineage>
        <taxon>Eukaryota</taxon>
        <taxon>Viridiplantae</taxon>
        <taxon>Streptophyta</taxon>
        <taxon>Embryophyta</taxon>
        <taxon>Tracheophyta</taxon>
        <taxon>Spermatophyta</taxon>
        <taxon>Magnoliopsida</taxon>
        <taxon>eudicotyledons</taxon>
        <taxon>Gunneridae</taxon>
        <taxon>Pentapetalae</taxon>
        <taxon>asterids</taxon>
        <taxon>campanulids</taxon>
        <taxon>Asterales</taxon>
        <taxon>Asteraceae</taxon>
        <taxon>Asteroideae</taxon>
        <taxon>Anthemideae</taxon>
        <taxon>Anthemidinae</taxon>
        <taxon>Tanacetum</taxon>
    </lineage>
</organism>
<evidence type="ECO:0000256" key="1">
    <source>
        <dbReference type="ARBA" id="ARBA00023268"/>
    </source>
</evidence>
<dbReference type="SUPFAM" id="SSF56672">
    <property type="entry name" value="DNA/RNA polymerases"/>
    <property type="match status" value="1"/>
</dbReference>
<comment type="caution">
    <text evidence="3">The sequence shown here is derived from an EMBL/GenBank/DDBJ whole genome shotgun (WGS) entry which is preliminary data.</text>
</comment>
<dbReference type="Pfam" id="PF17919">
    <property type="entry name" value="RT_RNaseH_2"/>
    <property type="match status" value="1"/>
</dbReference>
<dbReference type="PANTHER" id="PTHR37984">
    <property type="entry name" value="PROTEIN CBG26694"/>
    <property type="match status" value="1"/>
</dbReference>
<dbReference type="CDD" id="cd01647">
    <property type="entry name" value="RT_LTR"/>
    <property type="match status" value="1"/>
</dbReference>
<dbReference type="InterPro" id="IPR012337">
    <property type="entry name" value="RNaseH-like_sf"/>
</dbReference>
<dbReference type="PROSITE" id="PS50994">
    <property type="entry name" value="INTEGRASE"/>
    <property type="match status" value="1"/>
</dbReference>
<proteinExistence type="predicted"/>
<keyword evidence="3" id="KW-0808">Transferase</keyword>
<evidence type="ECO:0000313" key="4">
    <source>
        <dbReference type="Proteomes" id="UP001151760"/>
    </source>
</evidence>
<keyword evidence="3" id="KW-0548">Nucleotidyltransferase</keyword>
<dbReference type="SUPFAM" id="SSF54160">
    <property type="entry name" value="Chromo domain-like"/>
    <property type="match status" value="1"/>
</dbReference>
<name>A0ABQ4Y6W8_9ASTR</name>
<protein>
    <submittedName>
        <fullName evidence="3">Reverse transcriptase</fullName>
    </submittedName>
</protein>
<reference evidence="3" key="2">
    <citation type="submission" date="2022-01" db="EMBL/GenBank/DDBJ databases">
        <authorList>
            <person name="Yamashiro T."/>
            <person name="Shiraishi A."/>
            <person name="Satake H."/>
            <person name="Nakayama K."/>
        </authorList>
    </citation>
    <scope>NUCLEOTIDE SEQUENCE</scope>
</reference>
<keyword evidence="3" id="KW-0695">RNA-directed DNA polymerase</keyword>
<dbReference type="InterPro" id="IPR036397">
    <property type="entry name" value="RNaseH_sf"/>
</dbReference>
<dbReference type="PANTHER" id="PTHR37984:SF5">
    <property type="entry name" value="PROTEIN NYNRIN-LIKE"/>
    <property type="match status" value="1"/>
</dbReference>
<dbReference type="InterPro" id="IPR050951">
    <property type="entry name" value="Retrovirus_Pol_polyprotein"/>
</dbReference>
<dbReference type="Pfam" id="PF00665">
    <property type="entry name" value="rve"/>
    <property type="match status" value="1"/>
</dbReference>
<evidence type="ECO:0000313" key="3">
    <source>
        <dbReference type="EMBL" id="GJS72730.1"/>
    </source>
</evidence>
<dbReference type="Gene3D" id="3.30.70.270">
    <property type="match status" value="3"/>
</dbReference>
<keyword evidence="4" id="KW-1185">Reference proteome</keyword>
<gene>
    <name evidence="3" type="ORF">Tco_0705571</name>
</gene>
<dbReference type="InterPro" id="IPR001584">
    <property type="entry name" value="Integrase_cat-core"/>
</dbReference>
<feature type="domain" description="Integrase catalytic" evidence="2">
    <location>
        <begin position="322"/>
        <end position="482"/>
    </location>
</feature>
<dbReference type="InterPro" id="IPR016197">
    <property type="entry name" value="Chromo-like_dom_sf"/>
</dbReference>
<dbReference type="Proteomes" id="UP001151760">
    <property type="component" value="Unassembled WGS sequence"/>
</dbReference>
<dbReference type="Gene3D" id="3.30.420.10">
    <property type="entry name" value="Ribonuclease H-like superfamily/Ribonuclease H"/>
    <property type="match status" value="1"/>
</dbReference>
<dbReference type="GO" id="GO:0003964">
    <property type="term" value="F:RNA-directed DNA polymerase activity"/>
    <property type="evidence" value="ECO:0007669"/>
    <property type="project" value="UniProtKB-KW"/>
</dbReference>
<dbReference type="InterPro" id="IPR043128">
    <property type="entry name" value="Rev_trsase/Diguanyl_cyclase"/>
</dbReference>
<accession>A0ABQ4Y6W8</accession>
<dbReference type="InterPro" id="IPR041577">
    <property type="entry name" value="RT_RNaseH_2"/>
</dbReference>
<dbReference type="SUPFAM" id="SSF53098">
    <property type="entry name" value="Ribonuclease H-like"/>
    <property type="match status" value="1"/>
</dbReference>
<keyword evidence="1" id="KW-0511">Multifunctional enzyme</keyword>
<reference evidence="3" key="1">
    <citation type="journal article" date="2022" name="Int. J. Mol. Sci.">
        <title>Draft Genome of Tanacetum Coccineum: Genomic Comparison of Closely Related Tanacetum-Family Plants.</title>
        <authorList>
            <person name="Yamashiro T."/>
            <person name="Shiraishi A."/>
            <person name="Nakayama K."/>
            <person name="Satake H."/>
        </authorList>
    </citation>
    <scope>NUCLEOTIDE SEQUENCE</scope>
</reference>
<dbReference type="InterPro" id="IPR043502">
    <property type="entry name" value="DNA/RNA_pol_sf"/>
</dbReference>
<dbReference type="Gene3D" id="3.10.10.10">
    <property type="entry name" value="HIV Type 1 Reverse Transcriptase, subunit A, domain 1"/>
    <property type="match status" value="1"/>
</dbReference>
<evidence type="ECO:0000259" key="2">
    <source>
        <dbReference type="PROSITE" id="PS50994"/>
    </source>
</evidence>
<dbReference type="EMBL" id="BQNB010010100">
    <property type="protein sequence ID" value="GJS72730.1"/>
    <property type="molecule type" value="Genomic_DNA"/>
</dbReference>
<sequence length="576" mass="65851">MRPYKYPPNQKDAIEGMVRELMDSGVIRASQSSFSSPIVMVKKKDGTWRMCIDYRQLNKHTVKDKFLILVIEELIDELNGAVVFSKLDLSKNLKEHCDHLAQVLQVMKDNTLYAKKSKCYFAIPQVEYLGHIILAQGVSTDPSKIEAMQKWPIPSTLNQPLVALTKKDAFKWNPSAELAYHKLKEAMVQASVLALPNFDQEFVVETDASGKGIGALTTPFQFKWLPKLLGYDYKIMYKKGSENVVADALTRMDSSGELLQISVSSISSDVCYKGNKYFWTGDILKRKGKVVVGNDPELRKELVQHFYDDAIGGHSGAYVTMKKLRALFYWKGDDFVEKLPTSHGKSVILVVVDRLSKYAHFIPLAHPFIASQVAHVFLDQVYKLHGLPRSIVSDRDKVFLSNFWKALFAELKVKLKLSIAYHPQTDCQTEVVNRSLGCYLRCMCGENPKEWIKWFPLAEFWYHTNYHTSTKTTPYEAVYCQTPPIHVPYIPRDSRVEEVDKTFQAREETIKLREDGLLENKPMAILERRLGKVNNKPVMFVLIQWTNKPAEEATWEIYGDLITRFPGFDVGNEAVP</sequence>